<dbReference type="PANTHER" id="PTHR38598:SF1">
    <property type="entry name" value="INNER MEMBRANE PROTEIN YJCH"/>
    <property type="match status" value="1"/>
</dbReference>
<reference evidence="2 3" key="1">
    <citation type="submission" date="2023-05" db="EMBL/GenBank/DDBJ databases">
        <authorList>
            <person name="Yin Y."/>
            <person name="Lu Z."/>
        </authorList>
    </citation>
    <scope>NUCLEOTIDE SEQUENCE [LARGE SCALE GENOMIC DNA]</scope>
    <source>
        <strain evidence="2 3">ZM22</strain>
    </source>
</reference>
<dbReference type="PANTHER" id="PTHR38598">
    <property type="entry name" value="INNER MEMBRANE PROTEIN YJCH"/>
    <property type="match status" value="1"/>
</dbReference>
<keyword evidence="1" id="KW-0812">Transmembrane</keyword>
<proteinExistence type="predicted"/>
<keyword evidence="1" id="KW-0472">Membrane</keyword>
<dbReference type="RefSeq" id="WP_283487191.1">
    <property type="nucleotide sequence ID" value="NZ_CP125947.1"/>
</dbReference>
<feature type="transmembrane region" description="Helical" evidence="1">
    <location>
        <begin position="58"/>
        <end position="83"/>
    </location>
</feature>
<evidence type="ECO:0000313" key="2">
    <source>
        <dbReference type="EMBL" id="WHS66097.1"/>
    </source>
</evidence>
<organism evidence="2 3">
    <name type="scientific">Comamonas resistens</name>
    <dbReference type="NCBI Taxonomy" id="3046670"/>
    <lineage>
        <taxon>Bacteria</taxon>
        <taxon>Pseudomonadati</taxon>
        <taxon>Pseudomonadota</taxon>
        <taxon>Betaproteobacteria</taxon>
        <taxon>Burkholderiales</taxon>
        <taxon>Comamonadaceae</taxon>
        <taxon>Comamonas</taxon>
    </lineage>
</organism>
<evidence type="ECO:0000256" key="1">
    <source>
        <dbReference type="SAM" id="Phobius"/>
    </source>
</evidence>
<keyword evidence="3" id="KW-1185">Reference proteome</keyword>
<dbReference type="Proteomes" id="UP001240697">
    <property type="component" value="Chromosome"/>
</dbReference>
<dbReference type="EMBL" id="CP125947">
    <property type="protein sequence ID" value="WHS66097.1"/>
    <property type="molecule type" value="Genomic_DNA"/>
</dbReference>
<dbReference type="InterPro" id="IPR052959">
    <property type="entry name" value="Inner_membrane_assoc"/>
</dbReference>
<sequence length="103" mass="11756">MTDSATEKIQRNPVYQELRRKRNRLGSTLTILMLVVYYGYVALIAFDKELLAQPLSSAGVTTLGIPIALFVIIFTIAITLFYIRRANNEFDQMTQQILKDAQK</sequence>
<accession>A0ABY8SST4</accession>
<evidence type="ECO:0000313" key="3">
    <source>
        <dbReference type="Proteomes" id="UP001240697"/>
    </source>
</evidence>
<feature type="transmembrane region" description="Helical" evidence="1">
    <location>
        <begin position="25"/>
        <end position="46"/>
    </location>
</feature>
<gene>
    <name evidence="2" type="ORF">QMY55_02830</name>
</gene>
<dbReference type="InterPro" id="IPR007436">
    <property type="entry name" value="DUF485"/>
</dbReference>
<dbReference type="Pfam" id="PF04341">
    <property type="entry name" value="DUF485"/>
    <property type="match status" value="1"/>
</dbReference>
<name>A0ABY8SST4_9BURK</name>
<protein>
    <submittedName>
        <fullName evidence="2">DUF485 domain-containing protein</fullName>
    </submittedName>
</protein>
<keyword evidence="1" id="KW-1133">Transmembrane helix</keyword>